<dbReference type="RefSeq" id="XP_013412513.1">
    <property type="nucleotide sequence ID" value="XM_013557059.1"/>
</dbReference>
<dbReference type="InterPro" id="IPR057826">
    <property type="entry name" value="WWE_C20G8.02"/>
</dbReference>
<keyword evidence="4" id="KW-1185">Reference proteome</keyword>
<dbReference type="KEGG" id="lak:106175188"/>
<gene>
    <name evidence="5" type="primary">LOC106175188</name>
</gene>
<evidence type="ECO:0000259" key="3">
    <source>
        <dbReference type="PROSITE" id="PS51043"/>
    </source>
</evidence>
<dbReference type="GO" id="GO:0005737">
    <property type="term" value="C:cytoplasm"/>
    <property type="evidence" value="ECO:0007669"/>
    <property type="project" value="TreeGrafter"/>
</dbReference>
<feature type="region of interest" description="Disordered" evidence="2">
    <location>
        <begin position="576"/>
        <end position="672"/>
    </location>
</feature>
<dbReference type="Pfam" id="PF02862">
    <property type="entry name" value="DDHD"/>
    <property type="match status" value="1"/>
</dbReference>
<dbReference type="GO" id="GO:0004620">
    <property type="term" value="F:phospholipase activity"/>
    <property type="evidence" value="ECO:0007669"/>
    <property type="project" value="TreeGrafter"/>
</dbReference>
<feature type="region of interest" description="Disordered" evidence="2">
    <location>
        <begin position="1"/>
        <end position="43"/>
    </location>
</feature>
<dbReference type="PANTHER" id="PTHR23509:SF48">
    <property type="entry name" value="INTRACELLULAR PHOSPHOLIPASE A1"/>
    <property type="match status" value="1"/>
</dbReference>
<evidence type="ECO:0000256" key="1">
    <source>
        <dbReference type="ARBA" id="ARBA00038464"/>
    </source>
</evidence>
<dbReference type="Proteomes" id="UP000085678">
    <property type="component" value="Unplaced"/>
</dbReference>
<evidence type="ECO:0000256" key="2">
    <source>
        <dbReference type="SAM" id="MobiDB-lite"/>
    </source>
</evidence>
<dbReference type="SMART" id="SM01127">
    <property type="entry name" value="DDHD"/>
    <property type="match status" value="1"/>
</dbReference>
<comment type="similarity">
    <text evidence="1">Belongs to the PA-PLA1 family.</text>
</comment>
<evidence type="ECO:0000313" key="4">
    <source>
        <dbReference type="Proteomes" id="UP000085678"/>
    </source>
</evidence>
<dbReference type="GO" id="GO:0046872">
    <property type="term" value="F:metal ion binding"/>
    <property type="evidence" value="ECO:0007669"/>
    <property type="project" value="InterPro"/>
</dbReference>
<dbReference type="InParanoid" id="A0A1S3JQ63"/>
<dbReference type="GeneID" id="106175188"/>
<accession>A0A1S3JQ63</accession>
<sequence length="772" mass="89370">MEYSSVGDERSDPLYQSEGPPPYEEELPSHTSPEKLETRSISGTRISNASKTIRIKKYLCPQRTIVTDLDPGEVRWFYREKGDKKWTPFTGYDSLRIEYKYRALLDNLHKPKRKVTEDGINVDLISVRGALYEVDVASKECYPIYWTGEPAEILRGTWFHESSWQPLEEGYADQIETEHLAKFKSQSLAQSSFYNPKGEKMVVHNIKFKEFHMDWYSPLEVYLYSEATSSRFYRSVREKLGMQKIGSKLHRGYFDEAEGTDKPPDITHLVFVIHGIGQKMDTGSIVKCCAELREVAGKLKTRWFPHIEEDRQQRAEFLPVEWRSSLKLDGDIVESITPHKIKGLRTILNSSAMDILYYTSPLYRSEITQGLQTELNRLYSMFTDRHPYFESTGGKISIVAHSLGCVIMYDIITGWNPIQLYDQYVTNVIEEKSMEANGASPLISQLEEARKKVNSLELQLISLQSKQNVQTPTLKFRLENFFCVGSPLAVFLALRGMRPQENGTQDHLLPRSLCKRVFNLFHPADPIAYRLEPLILKHYATILPLRVHKHDAPNKVPYENLKARAYSIMKDTGKDMQQFSHLSKSESIREEKQEELRQLEMKEQSQETPQDGGQDEFDQQDKKQSIKGKLGSWLSGLNKQVKEKDASDSSLRPQLGQDEEEEEDARQLRFDGELCNMTEDLRREMSSEMKRSESEESKGTLSIDEVLRNMEHTELEYRLDYMLKEGKMENQYISAITSHTSYWSNQDVALFVLTHLYPDTKPSPYKLKTKHT</sequence>
<name>A0A1S3JQ63_LINAN</name>
<dbReference type="AlphaFoldDB" id="A0A1S3JQ63"/>
<dbReference type="InterPro" id="IPR058055">
    <property type="entry name" value="PA-PLA1"/>
</dbReference>
<dbReference type="PANTHER" id="PTHR23509">
    <property type="entry name" value="PA-PL1 PHOSPHOLIPASE FAMILY"/>
    <property type="match status" value="1"/>
</dbReference>
<proteinExistence type="inferred from homology"/>
<evidence type="ECO:0000313" key="5">
    <source>
        <dbReference type="RefSeq" id="XP_013412513.1"/>
    </source>
</evidence>
<feature type="domain" description="DDHD" evidence="3">
    <location>
        <begin position="474"/>
        <end position="758"/>
    </location>
</feature>
<protein>
    <submittedName>
        <fullName evidence="5">Phospholipase DDHD1</fullName>
    </submittedName>
</protein>
<dbReference type="OrthoDB" id="431378at2759"/>
<reference evidence="5" key="1">
    <citation type="submission" date="2025-08" db="UniProtKB">
        <authorList>
            <consortium name="RefSeq"/>
        </authorList>
    </citation>
    <scope>IDENTIFICATION</scope>
    <source>
        <tissue evidence="5">Gonads</tissue>
    </source>
</reference>
<feature type="compositionally biased region" description="Basic and acidic residues" evidence="2">
    <location>
        <begin position="583"/>
        <end position="605"/>
    </location>
</feature>
<dbReference type="PROSITE" id="PS51043">
    <property type="entry name" value="DDHD"/>
    <property type="match status" value="1"/>
</dbReference>
<dbReference type="OMA" id="TKARWPS"/>
<dbReference type="InterPro" id="IPR004177">
    <property type="entry name" value="DDHD_dom"/>
</dbReference>
<organism evidence="4 5">
    <name type="scientific">Lingula anatina</name>
    <name type="common">Brachiopod</name>
    <name type="synonym">Lingula unguis</name>
    <dbReference type="NCBI Taxonomy" id="7574"/>
    <lineage>
        <taxon>Eukaryota</taxon>
        <taxon>Metazoa</taxon>
        <taxon>Spiralia</taxon>
        <taxon>Lophotrochozoa</taxon>
        <taxon>Brachiopoda</taxon>
        <taxon>Linguliformea</taxon>
        <taxon>Lingulata</taxon>
        <taxon>Lingulida</taxon>
        <taxon>Linguloidea</taxon>
        <taxon>Lingulidae</taxon>
        <taxon>Lingula</taxon>
    </lineage>
</organism>
<dbReference type="Pfam" id="PF23463">
    <property type="entry name" value="WWE_2"/>
    <property type="match status" value="1"/>
</dbReference>
<dbReference type="STRING" id="7574.A0A1S3JQ63"/>